<dbReference type="SMART" id="SM00895">
    <property type="entry name" value="FCD"/>
    <property type="match status" value="1"/>
</dbReference>
<evidence type="ECO:0000256" key="3">
    <source>
        <dbReference type="ARBA" id="ARBA00023163"/>
    </source>
</evidence>
<feature type="domain" description="HTH gntR-type" evidence="4">
    <location>
        <begin position="20"/>
        <end position="88"/>
    </location>
</feature>
<evidence type="ECO:0000259" key="4">
    <source>
        <dbReference type="PROSITE" id="PS50949"/>
    </source>
</evidence>
<name>A0A8X8IIU8_9BACT</name>
<proteinExistence type="predicted"/>
<keyword evidence="6" id="KW-1185">Reference proteome</keyword>
<dbReference type="SUPFAM" id="SSF48008">
    <property type="entry name" value="GntR ligand-binding domain-like"/>
    <property type="match status" value="1"/>
</dbReference>
<dbReference type="AlphaFoldDB" id="A0A8X8IIU8"/>
<dbReference type="Proteomes" id="UP000198711">
    <property type="component" value="Unassembled WGS sequence"/>
</dbReference>
<gene>
    <name evidence="5" type="ORF">SAMN05444410_12035</name>
</gene>
<dbReference type="PANTHER" id="PTHR43537:SF5">
    <property type="entry name" value="UXU OPERON TRANSCRIPTIONAL REGULATOR"/>
    <property type="match status" value="1"/>
</dbReference>
<dbReference type="CDD" id="cd07377">
    <property type="entry name" value="WHTH_GntR"/>
    <property type="match status" value="1"/>
</dbReference>
<sequence length="243" mass="27986">MSTASAKPTLQSKLKPIVSYSLTDQVETKLLELFKKENLRSGDPIPKENDLCEAMGVSRTVIREALTRLKTIGLIESKKNKGMILTEPDLLIGLDKLIQPNILSEGTLQDMFEMRLVLEMGIAELIFARIQPKDIADLKAIIKTEKEYQHNFEMDFEAKFHGRIYEIAQNNTLTRFQSMLLPIFKYVHDKGFKLKKEELPKNYVTHAALVKVLETGDPEKYRDAMKRHLKVHFDRTIKAKKLK</sequence>
<dbReference type="PANTHER" id="PTHR43537">
    <property type="entry name" value="TRANSCRIPTIONAL REGULATOR, GNTR FAMILY"/>
    <property type="match status" value="1"/>
</dbReference>
<keyword evidence="2 5" id="KW-0238">DNA-binding</keyword>
<dbReference type="InterPro" id="IPR011711">
    <property type="entry name" value="GntR_C"/>
</dbReference>
<dbReference type="Gene3D" id="1.10.10.10">
    <property type="entry name" value="Winged helix-like DNA-binding domain superfamily/Winged helix DNA-binding domain"/>
    <property type="match status" value="1"/>
</dbReference>
<dbReference type="Gene3D" id="1.20.120.530">
    <property type="entry name" value="GntR ligand-binding domain-like"/>
    <property type="match status" value="1"/>
</dbReference>
<evidence type="ECO:0000256" key="2">
    <source>
        <dbReference type="ARBA" id="ARBA00023125"/>
    </source>
</evidence>
<dbReference type="RefSeq" id="WP_092726752.1">
    <property type="nucleotide sequence ID" value="NZ_FNNO01000020.1"/>
</dbReference>
<reference evidence="5 6" key="1">
    <citation type="submission" date="2016-10" db="EMBL/GenBank/DDBJ databases">
        <authorList>
            <person name="Varghese N."/>
            <person name="Submissions S."/>
        </authorList>
    </citation>
    <scope>NUCLEOTIDE SEQUENCE [LARGE SCALE GENOMIC DNA]</scope>
    <source>
        <strain evidence="5 6">DSM 25353</strain>
    </source>
</reference>
<protein>
    <submittedName>
        <fullName evidence="5">DNA-binding transcriptional regulator, FadR family</fullName>
    </submittedName>
</protein>
<dbReference type="InterPro" id="IPR036390">
    <property type="entry name" value="WH_DNA-bd_sf"/>
</dbReference>
<dbReference type="EMBL" id="FNNO01000020">
    <property type="protein sequence ID" value="SDX57385.1"/>
    <property type="molecule type" value="Genomic_DNA"/>
</dbReference>
<comment type="caution">
    <text evidence="5">The sequence shown here is derived from an EMBL/GenBank/DDBJ whole genome shotgun (WGS) entry which is preliminary data.</text>
</comment>
<dbReference type="SUPFAM" id="SSF46785">
    <property type="entry name" value="Winged helix' DNA-binding domain"/>
    <property type="match status" value="1"/>
</dbReference>
<evidence type="ECO:0000256" key="1">
    <source>
        <dbReference type="ARBA" id="ARBA00023015"/>
    </source>
</evidence>
<dbReference type="InterPro" id="IPR008920">
    <property type="entry name" value="TF_FadR/GntR_C"/>
</dbReference>
<evidence type="ECO:0000313" key="5">
    <source>
        <dbReference type="EMBL" id="SDX57385.1"/>
    </source>
</evidence>
<keyword evidence="3" id="KW-0804">Transcription</keyword>
<keyword evidence="1" id="KW-0805">Transcription regulation</keyword>
<organism evidence="5 6">
    <name type="scientific">Hydrobacter penzbergensis</name>
    <dbReference type="NCBI Taxonomy" id="1235997"/>
    <lineage>
        <taxon>Bacteria</taxon>
        <taxon>Pseudomonadati</taxon>
        <taxon>Bacteroidota</taxon>
        <taxon>Chitinophagia</taxon>
        <taxon>Chitinophagales</taxon>
        <taxon>Chitinophagaceae</taxon>
        <taxon>Hydrobacter</taxon>
    </lineage>
</organism>
<dbReference type="InterPro" id="IPR036388">
    <property type="entry name" value="WH-like_DNA-bd_sf"/>
</dbReference>
<dbReference type="GO" id="GO:0003677">
    <property type="term" value="F:DNA binding"/>
    <property type="evidence" value="ECO:0007669"/>
    <property type="project" value="UniProtKB-KW"/>
</dbReference>
<dbReference type="PROSITE" id="PS50949">
    <property type="entry name" value="HTH_GNTR"/>
    <property type="match status" value="1"/>
</dbReference>
<dbReference type="InterPro" id="IPR000524">
    <property type="entry name" value="Tscrpt_reg_HTH_GntR"/>
</dbReference>
<dbReference type="PRINTS" id="PR00035">
    <property type="entry name" value="HTHGNTR"/>
</dbReference>
<accession>A0A8X8IIU8</accession>
<dbReference type="Pfam" id="PF07729">
    <property type="entry name" value="FCD"/>
    <property type="match status" value="1"/>
</dbReference>
<dbReference type="GO" id="GO:0003700">
    <property type="term" value="F:DNA-binding transcription factor activity"/>
    <property type="evidence" value="ECO:0007669"/>
    <property type="project" value="InterPro"/>
</dbReference>
<dbReference type="Pfam" id="PF00392">
    <property type="entry name" value="GntR"/>
    <property type="match status" value="1"/>
</dbReference>
<evidence type="ECO:0000313" key="6">
    <source>
        <dbReference type="Proteomes" id="UP000198711"/>
    </source>
</evidence>
<dbReference type="SMART" id="SM00345">
    <property type="entry name" value="HTH_GNTR"/>
    <property type="match status" value="1"/>
</dbReference>